<dbReference type="Proteomes" id="UP000622687">
    <property type="component" value="Unassembled WGS sequence"/>
</dbReference>
<evidence type="ECO:0000256" key="1">
    <source>
        <dbReference type="ARBA" id="ARBA00022516"/>
    </source>
</evidence>
<keyword evidence="4 8" id="KW-0276">Fatty acid metabolism</keyword>
<feature type="binding site" evidence="8">
    <location>
        <position position="8"/>
    </location>
    <ligand>
        <name>Mg(2+)</name>
        <dbReference type="ChEBI" id="CHEBI:18420"/>
    </ligand>
</feature>
<dbReference type="EC" id="2.7.8.7" evidence="8"/>
<keyword evidence="7 8" id="KW-0275">Fatty acid biosynthesis</keyword>
<comment type="subcellular location">
    <subcellularLocation>
        <location evidence="8">Cytoplasm</location>
    </subcellularLocation>
</comment>
<feature type="domain" description="4'-phosphopantetheinyl transferase" evidence="9">
    <location>
        <begin position="4"/>
        <end position="104"/>
    </location>
</feature>
<dbReference type="GO" id="GO:0006633">
    <property type="term" value="P:fatty acid biosynthetic process"/>
    <property type="evidence" value="ECO:0007669"/>
    <property type="project" value="UniProtKB-UniRule"/>
</dbReference>
<gene>
    <name evidence="8" type="primary">acpS</name>
    <name evidence="10" type="ORF">I6U51_11090</name>
</gene>
<dbReference type="AlphaFoldDB" id="A0A934HXV3"/>
<keyword evidence="8" id="KW-0963">Cytoplasm</keyword>
<dbReference type="InterPro" id="IPR008278">
    <property type="entry name" value="4-PPantetheinyl_Trfase_dom"/>
</dbReference>
<comment type="caution">
    <text evidence="10">The sequence shown here is derived from an EMBL/GenBank/DDBJ whole genome shotgun (WGS) entry which is preliminary data.</text>
</comment>
<dbReference type="EMBL" id="JAEEGB010000012">
    <property type="protein sequence ID" value="MBI6873249.1"/>
    <property type="molecule type" value="Genomic_DNA"/>
</dbReference>
<comment type="catalytic activity">
    <reaction evidence="8">
        <text>apo-[ACP] + CoA = holo-[ACP] + adenosine 3',5'-bisphosphate + H(+)</text>
        <dbReference type="Rhea" id="RHEA:12068"/>
        <dbReference type="Rhea" id="RHEA-COMP:9685"/>
        <dbReference type="Rhea" id="RHEA-COMP:9690"/>
        <dbReference type="ChEBI" id="CHEBI:15378"/>
        <dbReference type="ChEBI" id="CHEBI:29999"/>
        <dbReference type="ChEBI" id="CHEBI:57287"/>
        <dbReference type="ChEBI" id="CHEBI:58343"/>
        <dbReference type="ChEBI" id="CHEBI:64479"/>
        <dbReference type="EC" id="2.7.8.7"/>
    </reaction>
</comment>
<comment type="similarity">
    <text evidence="8">Belongs to the P-Pant transferase superfamily. AcpS family.</text>
</comment>
<evidence type="ECO:0000256" key="6">
    <source>
        <dbReference type="ARBA" id="ARBA00023098"/>
    </source>
</evidence>
<dbReference type="GO" id="GO:0000287">
    <property type="term" value="F:magnesium ion binding"/>
    <property type="evidence" value="ECO:0007669"/>
    <property type="project" value="UniProtKB-UniRule"/>
</dbReference>
<keyword evidence="5 8" id="KW-0460">Magnesium</keyword>
<dbReference type="NCBIfam" id="TIGR00516">
    <property type="entry name" value="acpS"/>
    <property type="match status" value="1"/>
</dbReference>
<evidence type="ECO:0000256" key="8">
    <source>
        <dbReference type="HAMAP-Rule" id="MF_00101"/>
    </source>
</evidence>
<dbReference type="NCBIfam" id="TIGR00556">
    <property type="entry name" value="pantethn_trn"/>
    <property type="match status" value="1"/>
</dbReference>
<dbReference type="GO" id="GO:0005737">
    <property type="term" value="C:cytoplasm"/>
    <property type="evidence" value="ECO:0007669"/>
    <property type="project" value="UniProtKB-SubCell"/>
</dbReference>
<accession>A0A934HXV3</accession>
<organism evidence="10 11">
    <name type="scientific">Clostridium aciditolerans</name>
    <dbReference type="NCBI Taxonomy" id="339861"/>
    <lineage>
        <taxon>Bacteria</taxon>
        <taxon>Bacillati</taxon>
        <taxon>Bacillota</taxon>
        <taxon>Clostridia</taxon>
        <taxon>Eubacteriales</taxon>
        <taxon>Clostridiaceae</taxon>
        <taxon>Clostridium</taxon>
    </lineage>
</organism>
<evidence type="ECO:0000313" key="11">
    <source>
        <dbReference type="Proteomes" id="UP000622687"/>
    </source>
</evidence>
<evidence type="ECO:0000259" key="9">
    <source>
        <dbReference type="Pfam" id="PF01648"/>
    </source>
</evidence>
<protein>
    <recommendedName>
        <fullName evidence="8">Holo-[acyl-carrier-protein] synthase</fullName>
        <shortName evidence="8">Holo-ACP synthase</shortName>
        <ecNumber evidence="8">2.7.8.7</ecNumber>
    </recommendedName>
    <alternativeName>
        <fullName evidence="8">4'-phosphopantetheinyl transferase AcpS</fullName>
    </alternativeName>
</protein>
<comment type="function">
    <text evidence="8">Transfers the 4'-phosphopantetheine moiety from coenzyme A to a Ser of acyl-carrier-protein.</text>
</comment>
<dbReference type="SUPFAM" id="SSF56214">
    <property type="entry name" value="4'-phosphopantetheinyl transferase"/>
    <property type="match status" value="1"/>
</dbReference>
<sequence length="138" mass="15513">MIIGIGVDIVEIRRIKEAISKHANFIDRMFSKNEIEYLKSRNLRPEFVAGRFAAKEAVAKALGTGFSGFEFKDIEIDRTAAGKPLVVLKGKAKLMAQKYGDYKIHISISHGIDNAIAYAVMEVDKFEDCNFRNNEGDR</sequence>
<keyword evidence="6 8" id="KW-0443">Lipid metabolism</keyword>
<evidence type="ECO:0000313" key="10">
    <source>
        <dbReference type="EMBL" id="MBI6873249.1"/>
    </source>
</evidence>
<evidence type="ECO:0000256" key="4">
    <source>
        <dbReference type="ARBA" id="ARBA00022832"/>
    </source>
</evidence>
<evidence type="ECO:0000256" key="2">
    <source>
        <dbReference type="ARBA" id="ARBA00022679"/>
    </source>
</evidence>
<dbReference type="GO" id="GO:0008897">
    <property type="term" value="F:holo-[acyl-carrier-protein] synthase activity"/>
    <property type="evidence" value="ECO:0007669"/>
    <property type="project" value="UniProtKB-UniRule"/>
</dbReference>
<keyword evidence="3 8" id="KW-0479">Metal-binding</keyword>
<dbReference type="RefSeq" id="WP_211142712.1">
    <property type="nucleotide sequence ID" value="NZ_JAEEGB010000012.1"/>
</dbReference>
<keyword evidence="11" id="KW-1185">Reference proteome</keyword>
<dbReference type="InterPro" id="IPR004568">
    <property type="entry name" value="Ppantetheine-prot_Trfase_dom"/>
</dbReference>
<comment type="cofactor">
    <cofactor evidence="8">
        <name>Mg(2+)</name>
        <dbReference type="ChEBI" id="CHEBI:18420"/>
    </cofactor>
</comment>
<dbReference type="InterPro" id="IPR037143">
    <property type="entry name" value="4-PPantetheinyl_Trfase_dom_sf"/>
</dbReference>
<keyword evidence="1 8" id="KW-0444">Lipid biosynthesis</keyword>
<proteinExistence type="inferred from homology"/>
<evidence type="ECO:0000256" key="5">
    <source>
        <dbReference type="ARBA" id="ARBA00022842"/>
    </source>
</evidence>
<dbReference type="InterPro" id="IPR002582">
    <property type="entry name" value="ACPS"/>
</dbReference>
<dbReference type="HAMAP" id="MF_00101">
    <property type="entry name" value="AcpS"/>
    <property type="match status" value="1"/>
</dbReference>
<dbReference type="Gene3D" id="3.90.470.20">
    <property type="entry name" value="4'-phosphopantetheinyl transferase domain"/>
    <property type="match status" value="1"/>
</dbReference>
<keyword evidence="2 8" id="KW-0808">Transferase</keyword>
<dbReference type="Pfam" id="PF01648">
    <property type="entry name" value="ACPS"/>
    <property type="match status" value="1"/>
</dbReference>
<name>A0A934HXV3_9CLOT</name>
<reference evidence="10" key="1">
    <citation type="submission" date="2020-12" db="EMBL/GenBank/DDBJ databases">
        <title>Clostridium thailandense sp. nov., a novel acetogenic bacterium isolated from peat land soil in Thailand.</title>
        <authorList>
            <person name="Chaikitkaew S."/>
            <person name="Birkeland N.K."/>
        </authorList>
    </citation>
    <scope>NUCLEOTIDE SEQUENCE</scope>
    <source>
        <strain evidence="10">DSM 17425</strain>
    </source>
</reference>
<evidence type="ECO:0000256" key="7">
    <source>
        <dbReference type="ARBA" id="ARBA00023160"/>
    </source>
</evidence>
<evidence type="ECO:0000256" key="3">
    <source>
        <dbReference type="ARBA" id="ARBA00022723"/>
    </source>
</evidence>
<feature type="binding site" evidence="8">
    <location>
        <position position="56"/>
    </location>
    <ligand>
        <name>Mg(2+)</name>
        <dbReference type="ChEBI" id="CHEBI:18420"/>
    </ligand>
</feature>